<sequence length="75" mass="8602">MESTMEINKSFEDSLFNSNDKIKFIIMDFEFTSIDIVDLLLTLGALASTLDKYKPVKLQGRPLVLTTNDKLRAFR</sequence>
<evidence type="ECO:0000313" key="1">
    <source>
        <dbReference type="EMBL" id="VVC45728.1"/>
    </source>
</evidence>
<reference evidence="1 2" key="1">
    <citation type="submission" date="2019-08" db="EMBL/GenBank/DDBJ databases">
        <authorList>
            <person name="Alioto T."/>
            <person name="Alioto T."/>
            <person name="Gomez Garrido J."/>
        </authorList>
    </citation>
    <scope>NUCLEOTIDE SEQUENCE [LARGE SCALE GENOMIC DNA]</scope>
</reference>
<name>A0A5E4NL90_9HEMI</name>
<accession>A0A5E4NL90</accession>
<gene>
    <name evidence="1" type="ORF">CINCED_3A019183</name>
</gene>
<evidence type="ECO:0000313" key="2">
    <source>
        <dbReference type="Proteomes" id="UP000325440"/>
    </source>
</evidence>
<keyword evidence="2" id="KW-1185">Reference proteome</keyword>
<dbReference type="EMBL" id="CABPRJ010002411">
    <property type="protein sequence ID" value="VVC45728.1"/>
    <property type="molecule type" value="Genomic_DNA"/>
</dbReference>
<dbReference type="OrthoDB" id="6621294at2759"/>
<organism evidence="1 2">
    <name type="scientific">Cinara cedri</name>
    <dbReference type="NCBI Taxonomy" id="506608"/>
    <lineage>
        <taxon>Eukaryota</taxon>
        <taxon>Metazoa</taxon>
        <taxon>Ecdysozoa</taxon>
        <taxon>Arthropoda</taxon>
        <taxon>Hexapoda</taxon>
        <taxon>Insecta</taxon>
        <taxon>Pterygota</taxon>
        <taxon>Neoptera</taxon>
        <taxon>Paraneoptera</taxon>
        <taxon>Hemiptera</taxon>
        <taxon>Sternorrhyncha</taxon>
        <taxon>Aphidomorpha</taxon>
        <taxon>Aphidoidea</taxon>
        <taxon>Aphididae</taxon>
        <taxon>Lachninae</taxon>
        <taxon>Cinara</taxon>
    </lineage>
</organism>
<protein>
    <submittedName>
        <fullName evidence="1">Uncharacterized protein</fullName>
    </submittedName>
</protein>
<proteinExistence type="predicted"/>
<dbReference type="AlphaFoldDB" id="A0A5E4NL90"/>
<dbReference type="Proteomes" id="UP000325440">
    <property type="component" value="Unassembled WGS sequence"/>
</dbReference>